<dbReference type="GO" id="GO:0043565">
    <property type="term" value="F:sequence-specific DNA binding"/>
    <property type="evidence" value="ECO:0007669"/>
    <property type="project" value="InterPro"/>
</dbReference>
<dbReference type="AlphaFoldDB" id="A0A9D2C9B4"/>
<dbReference type="InterPro" id="IPR018060">
    <property type="entry name" value="HTH_AraC"/>
</dbReference>
<evidence type="ECO:0000313" key="5">
    <source>
        <dbReference type="EMBL" id="HIY65643.1"/>
    </source>
</evidence>
<proteinExistence type="predicted"/>
<dbReference type="PROSITE" id="PS01124">
    <property type="entry name" value="HTH_ARAC_FAMILY_2"/>
    <property type="match status" value="1"/>
</dbReference>
<dbReference type="PANTHER" id="PTHR43280:SF2">
    <property type="entry name" value="HTH-TYPE TRANSCRIPTIONAL REGULATOR EXSA"/>
    <property type="match status" value="1"/>
</dbReference>
<organism evidence="5 6">
    <name type="scientific">Candidatus Agrococcus pullicola</name>
    <dbReference type="NCBI Taxonomy" id="2838429"/>
    <lineage>
        <taxon>Bacteria</taxon>
        <taxon>Bacillati</taxon>
        <taxon>Actinomycetota</taxon>
        <taxon>Actinomycetes</taxon>
        <taxon>Micrococcales</taxon>
        <taxon>Microbacteriaceae</taxon>
        <taxon>Agrococcus</taxon>
    </lineage>
</organism>
<dbReference type="SUPFAM" id="SSF46689">
    <property type="entry name" value="Homeodomain-like"/>
    <property type="match status" value="1"/>
</dbReference>
<accession>A0A9D2C9B4</accession>
<protein>
    <submittedName>
        <fullName evidence="5">Helix-turn-helix domain-containing protein</fullName>
    </submittedName>
</protein>
<keyword evidence="1" id="KW-0805">Transcription regulation</keyword>
<comment type="caution">
    <text evidence="5">The sequence shown here is derived from an EMBL/GenBank/DDBJ whole genome shotgun (WGS) entry which is preliminary data.</text>
</comment>
<dbReference type="Gene3D" id="1.10.10.60">
    <property type="entry name" value="Homeodomain-like"/>
    <property type="match status" value="1"/>
</dbReference>
<dbReference type="PROSITE" id="PS00041">
    <property type="entry name" value="HTH_ARAC_FAMILY_1"/>
    <property type="match status" value="1"/>
</dbReference>
<dbReference type="InterPro" id="IPR020449">
    <property type="entry name" value="Tscrpt_reg_AraC-type_HTH"/>
</dbReference>
<dbReference type="SMART" id="SM00342">
    <property type="entry name" value="HTH_ARAC"/>
    <property type="match status" value="1"/>
</dbReference>
<evidence type="ECO:0000256" key="3">
    <source>
        <dbReference type="ARBA" id="ARBA00023163"/>
    </source>
</evidence>
<dbReference type="InterPro" id="IPR009057">
    <property type="entry name" value="Homeodomain-like_sf"/>
</dbReference>
<keyword evidence="2" id="KW-0238">DNA-binding</keyword>
<dbReference type="GO" id="GO:0003700">
    <property type="term" value="F:DNA-binding transcription factor activity"/>
    <property type="evidence" value="ECO:0007669"/>
    <property type="project" value="InterPro"/>
</dbReference>
<dbReference type="EMBL" id="DXDC01000150">
    <property type="protein sequence ID" value="HIY65643.1"/>
    <property type="molecule type" value="Genomic_DNA"/>
</dbReference>
<evidence type="ECO:0000259" key="4">
    <source>
        <dbReference type="PROSITE" id="PS01124"/>
    </source>
</evidence>
<evidence type="ECO:0000313" key="6">
    <source>
        <dbReference type="Proteomes" id="UP000824005"/>
    </source>
</evidence>
<dbReference type="Pfam" id="PF12833">
    <property type="entry name" value="HTH_18"/>
    <property type="match status" value="1"/>
</dbReference>
<reference evidence="5" key="2">
    <citation type="submission" date="2021-04" db="EMBL/GenBank/DDBJ databases">
        <authorList>
            <person name="Gilroy R."/>
        </authorList>
    </citation>
    <scope>NUCLEOTIDE SEQUENCE</scope>
    <source>
        <strain evidence="5">ChiGjej1B1-98</strain>
    </source>
</reference>
<feature type="domain" description="HTH araC/xylS-type" evidence="4">
    <location>
        <begin position="1"/>
        <end position="80"/>
    </location>
</feature>
<evidence type="ECO:0000256" key="1">
    <source>
        <dbReference type="ARBA" id="ARBA00023015"/>
    </source>
</evidence>
<dbReference type="Proteomes" id="UP000824005">
    <property type="component" value="Unassembled WGS sequence"/>
</dbReference>
<dbReference type="PANTHER" id="PTHR43280">
    <property type="entry name" value="ARAC-FAMILY TRANSCRIPTIONAL REGULATOR"/>
    <property type="match status" value="1"/>
</dbReference>
<dbReference type="InterPro" id="IPR018062">
    <property type="entry name" value="HTH_AraC-typ_CS"/>
</dbReference>
<evidence type="ECO:0000256" key="2">
    <source>
        <dbReference type="ARBA" id="ARBA00023125"/>
    </source>
</evidence>
<sequence length="88" mass="10287">MAREHFVSRRRLYQVFEEVGLSPATFLRTERLKFAERLLTSSQDTTIEWIAYESGFRDTTTFTRAFKRMFGCTPRDWRAMGSAARPAA</sequence>
<keyword evidence="3" id="KW-0804">Transcription</keyword>
<gene>
    <name evidence="5" type="ORF">H9830_05130</name>
</gene>
<dbReference type="PRINTS" id="PR00032">
    <property type="entry name" value="HTHARAC"/>
</dbReference>
<name>A0A9D2C9B4_9MICO</name>
<reference evidence="5" key="1">
    <citation type="journal article" date="2021" name="PeerJ">
        <title>Extensive microbial diversity within the chicken gut microbiome revealed by metagenomics and culture.</title>
        <authorList>
            <person name="Gilroy R."/>
            <person name="Ravi A."/>
            <person name="Getino M."/>
            <person name="Pursley I."/>
            <person name="Horton D.L."/>
            <person name="Alikhan N.F."/>
            <person name="Baker D."/>
            <person name="Gharbi K."/>
            <person name="Hall N."/>
            <person name="Watson M."/>
            <person name="Adriaenssens E.M."/>
            <person name="Foster-Nyarko E."/>
            <person name="Jarju S."/>
            <person name="Secka A."/>
            <person name="Antonio M."/>
            <person name="Oren A."/>
            <person name="Chaudhuri R.R."/>
            <person name="La Ragione R."/>
            <person name="Hildebrand F."/>
            <person name="Pallen M.J."/>
        </authorList>
    </citation>
    <scope>NUCLEOTIDE SEQUENCE</scope>
    <source>
        <strain evidence="5">ChiGjej1B1-98</strain>
    </source>
</reference>